<reference evidence="2" key="1">
    <citation type="submission" date="2021-03" db="EMBL/GenBank/DDBJ databases">
        <authorList>
            <person name="Jaffe A."/>
        </authorList>
    </citation>
    <scope>NUCLEOTIDE SEQUENCE</scope>
    <source>
        <strain evidence="2">RIFCSPHIGHO2_01_FULL_AR10_44_11</strain>
    </source>
</reference>
<evidence type="ECO:0000313" key="3">
    <source>
        <dbReference type="Proteomes" id="UP000677687"/>
    </source>
</evidence>
<keyword evidence="1" id="KW-0472">Membrane</keyword>
<dbReference type="EMBL" id="JAGVWD010000039">
    <property type="protein sequence ID" value="MBS3057488.1"/>
    <property type="molecule type" value="Genomic_DNA"/>
</dbReference>
<dbReference type="AlphaFoldDB" id="A0A8T4KQU5"/>
<feature type="transmembrane region" description="Helical" evidence="1">
    <location>
        <begin position="123"/>
        <end position="153"/>
    </location>
</feature>
<keyword evidence="1" id="KW-0812">Transmembrane</keyword>
<evidence type="ECO:0008006" key="4">
    <source>
        <dbReference type="Google" id="ProtNLM"/>
    </source>
</evidence>
<keyword evidence="1" id="KW-1133">Transmembrane helix</keyword>
<protein>
    <recommendedName>
        <fullName evidence="4">DUF5518 domain-containing protein</fullName>
    </recommendedName>
</protein>
<feature type="transmembrane region" description="Helical" evidence="1">
    <location>
        <begin position="12"/>
        <end position="33"/>
    </location>
</feature>
<accession>A0A8T4KQU5</accession>
<organism evidence="2 3">
    <name type="scientific">Candidatus Iainarchaeum sp</name>
    <dbReference type="NCBI Taxonomy" id="3101447"/>
    <lineage>
        <taxon>Archaea</taxon>
        <taxon>Candidatus Iainarchaeota</taxon>
        <taxon>Candidatus Iainarchaeia</taxon>
        <taxon>Candidatus Iainarchaeales</taxon>
        <taxon>Candidatus Iainarchaeaceae</taxon>
        <taxon>Candidatus Iainarchaeum</taxon>
    </lineage>
</organism>
<name>A0A8T4KQU5_9ARCH</name>
<gene>
    <name evidence="2" type="ORF">J4415_02560</name>
</gene>
<feature type="transmembrane region" description="Helical" evidence="1">
    <location>
        <begin position="85"/>
        <end position="111"/>
    </location>
</feature>
<dbReference type="Proteomes" id="UP000677687">
    <property type="component" value="Unassembled WGS sequence"/>
</dbReference>
<evidence type="ECO:0000256" key="1">
    <source>
        <dbReference type="SAM" id="Phobius"/>
    </source>
</evidence>
<proteinExistence type="predicted"/>
<feature type="transmembrane region" description="Helical" evidence="1">
    <location>
        <begin position="45"/>
        <end position="73"/>
    </location>
</feature>
<sequence length="157" mass="15613">MADIGKLLSAVKLQLAIVIVLGIISAAITYMAYSGISTVEDMLALAASPVMLVSSVLWLVGLIVIIWAGYVAAKTVKGGAVDGGLAGALIGVISGIIDGIISLAAIMPLMAKIYAAVPMMSGALASAGAISLVFGIIVAAIIGFILGAIGGFIGRNK</sequence>
<evidence type="ECO:0000313" key="2">
    <source>
        <dbReference type="EMBL" id="MBS3057488.1"/>
    </source>
</evidence>
<comment type="caution">
    <text evidence="2">The sequence shown here is derived from an EMBL/GenBank/DDBJ whole genome shotgun (WGS) entry which is preliminary data.</text>
</comment>
<reference evidence="2" key="2">
    <citation type="submission" date="2021-05" db="EMBL/GenBank/DDBJ databases">
        <title>Protein family content uncovers lineage relationships and bacterial pathway maintenance mechanisms in DPANN archaea.</title>
        <authorList>
            <person name="Castelle C.J."/>
            <person name="Meheust R."/>
            <person name="Jaffe A.L."/>
            <person name="Seitz K."/>
            <person name="Gong X."/>
            <person name="Baker B.J."/>
            <person name="Banfield J.F."/>
        </authorList>
    </citation>
    <scope>NUCLEOTIDE SEQUENCE</scope>
    <source>
        <strain evidence="2">RIFCSPHIGHO2_01_FULL_AR10_44_11</strain>
    </source>
</reference>